<dbReference type="AlphaFoldDB" id="A0A7J7D0V5"/>
<gene>
    <name evidence="2" type="ORF">HS088_TW11G00002</name>
</gene>
<dbReference type="EMBL" id="JAAARO010000011">
    <property type="protein sequence ID" value="KAF5739940.1"/>
    <property type="molecule type" value="Genomic_DNA"/>
</dbReference>
<evidence type="ECO:0000256" key="1">
    <source>
        <dbReference type="SAM" id="MobiDB-lite"/>
    </source>
</evidence>
<accession>A0A7J7D0V5</accession>
<sequence>MTKADSEISTVVGNGGDGDGINGEDGGSDINKRRKRAGKAVVFGRAKQFVLSPFTAAKRNLCQRRNGSRRPLSPVAAAPIGDCFSGKRVVVNRWRGGGCFSFNHSKTLESCDVESPASDPNDSNFTDEMLKILIEKNVFYSKECNTHFPCE</sequence>
<evidence type="ECO:0000313" key="2">
    <source>
        <dbReference type="EMBL" id="KAF5739940.1"/>
    </source>
</evidence>
<feature type="compositionally biased region" description="Gly residues" evidence="1">
    <location>
        <begin position="13"/>
        <end position="25"/>
    </location>
</feature>
<proteinExistence type="predicted"/>
<dbReference type="InParanoid" id="A0A7J7D0V5"/>
<evidence type="ECO:0000313" key="3">
    <source>
        <dbReference type="Proteomes" id="UP000593562"/>
    </source>
</evidence>
<organism evidence="2 3">
    <name type="scientific">Tripterygium wilfordii</name>
    <name type="common">Thunder God vine</name>
    <dbReference type="NCBI Taxonomy" id="458696"/>
    <lineage>
        <taxon>Eukaryota</taxon>
        <taxon>Viridiplantae</taxon>
        <taxon>Streptophyta</taxon>
        <taxon>Embryophyta</taxon>
        <taxon>Tracheophyta</taxon>
        <taxon>Spermatophyta</taxon>
        <taxon>Magnoliopsida</taxon>
        <taxon>eudicotyledons</taxon>
        <taxon>Gunneridae</taxon>
        <taxon>Pentapetalae</taxon>
        <taxon>rosids</taxon>
        <taxon>fabids</taxon>
        <taxon>Celastrales</taxon>
        <taxon>Celastraceae</taxon>
        <taxon>Tripterygium</taxon>
    </lineage>
</organism>
<reference evidence="2 3" key="1">
    <citation type="journal article" date="2020" name="Nat. Commun.">
        <title>Genome of Tripterygium wilfordii and identification of cytochrome P450 involved in triptolide biosynthesis.</title>
        <authorList>
            <person name="Tu L."/>
            <person name="Su P."/>
            <person name="Zhang Z."/>
            <person name="Gao L."/>
            <person name="Wang J."/>
            <person name="Hu T."/>
            <person name="Zhou J."/>
            <person name="Zhang Y."/>
            <person name="Zhao Y."/>
            <person name="Liu Y."/>
            <person name="Song Y."/>
            <person name="Tong Y."/>
            <person name="Lu Y."/>
            <person name="Yang J."/>
            <person name="Xu C."/>
            <person name="Jia M."/>
            <person name="Peters R.J."/>
            <person name="Huang L."/>
            <person name="Gao W."/>
        </authorList>
    </citation>
    <scope>NUCLEOTIDE SEQUENCE [LARGE SCALE GENOMIC DNA]</scope>
    <source>
        <strain evidence="3">cv. XIE 37</strain>
        <tissue evidence="2">Leaf</tissue>
    </source>
</reference>
<protein>
    <submittedName>
        <fullName evidence="2">Uncharacterized protein</fullName>
    </submittedName>
</protein>
<dbReference type="Proteomes" id="UP000593562">
    <property type="component" value="Unassembled WGS sequence"/>
</dbReference>
<name>A0A7J7D0V5_TRIWF</name>
<feature type="region of interest" description="Disordered" evidence="1">
    <location>
        <begin position="1"/>
        <end position="32"/>
    </location>
</feature>
<dbReference type="OrthoDB" id="693585at2759"/>
<keyword evidence="3" id="KW-1185">Reference proteome</keyword>
<dbReference type="PANTHER" id="PTHR35123">
    <property type="entry name" value="OS07G0633900 PROTEIN-RELATED"/>
    <property type="match status" value="1"/>
</dbReference>
<comment type="caution">
    <text evidence="2">The sequence shown here is derived from an EMBL/GenBank/DDBJ whole genome shotgun (WGS) entry which is preliminary data.</text>
</comment>
<dbReference type="PANTHER" id="PTHR35123:SF2">
    <property type="entry name" value="UBIQUITIN CARBOXYL-TERMINAL HYDROLASE-LIKE PROTEIN"/>
    <property type="match status" value="1"/>
</dbReference>